<dbReference type="PANTHER" id="PTHR33744">
    <property type="entry name" value="CARBOHYDRATE DIACID REGULATOR"/>
    <property type="match status" value="1"/>
</dbReference>
<dbReference type="Gene3D" id="1.10.10.2840">
    <property type="entry name" value="PucR C-terminal helix-turn-helix domain"/>
    <property type="match status" value="1"/>
</dbReference>
<dbReference type="Pfam" id="PF13556">
    <property type="entry name" value="HTH_30"/>
    <property type="match status" value="1"/>
</dbReference>
<evidence type="ECO:0000259" key="1">
    <source>
        <dbReference type="Pfam" id="PF13556"/>
    </source>
</evidence>
<dbReference type="OrthoDB" id="3246591at2"/>
<dbReference type="InterPro" id="IPR025736">
    <property type="entry name" value="PucR_C-HTH_dom"/>
</dbReference>
<gene>
    <name evidence="2" type="ORF">E1263_17495</name>
</gene>
<keyword evidence="3" id="KW-1185">Reference proteome</keyword>
<accession>A0A4R4ZJE2</accession>
<reference evidence="2 3" key="1">
    <citation type="submission" date="2019-03" db="EMBL/GenBank/DDBJ databases">
        <title>Draft genome sequences of novel Actinobacteria.</title>
        <authorList>
            <person name="Sahin N."/>
            <person name="Ay H."/>
            <person name="Saygin H."/>
        </authorList>
    </citation>
    <scope>NUCLEOTIDE SEQUENCE [LARGE SCALE GENOMIC DNA]</scope>
    <source>
        <strain evidence="2 3">JCM 13523</strain>
    </source>
</reference>
<feature type="domain" description="PucR C-terminal helix-turn-helix" evidence="1">
    <location>
        <begin position="63"/>
        <end position="116"/>
    </location>
</feature>
<organism evidence="2 3">
    <name type="scientific">Kribbella antibiotica</name>
    <dbReference type="NCBI Taxonomy" id="190195"/>
    <lineage>
        <taxon>Bacteria</taxon>
        <taxon>Bacillati</taxon>
        <taxon>Actinomycetota</taxon>
        <taxon>Actinomycetes</taxon>
        <taxon>Propionibacteriales</taxon>
        <taxon>Kribbellaceae</taxon>
        <taxon>Kribbella</taxon>
    </lineage>
</organism>
<dbReference type="InterPro" id="IPR051448">
    <property type="entry name" value="CdaR-like_regulators"/>
</dbReference>
<dbReference type="Proteomes" id="UP000295124">
    <property type="component" value="Unassembled WGS sequence"/>
</dbReference>
<comment type="caution">
    <text evidence="2">The sequence shown here is derived from an EMBL/GenBank/DDBJ whole genome shotgun (WGS) entry which is preliminary data.</text>
</comment>
<dbReference type="AlphaFoldDB" id="A0A4R4ZJE2"/>
<evidence type="ECO:0000313" key="2">
    <source>
        <dbReference type="EMBL" id="TDD58868.1"/>
    </source>
</evidence>
<proteinExistence type="predicted"/>
<evidence type="ECO:0000313" key="3">
    <source>
        <dbReference type="Proteomes" id="UP000295124"/>
    </source>
</evidence>
<dbReference type="RefSeq" id="WP_132168601.1">
    <property type="nucleotide sequence ID" value="NZ_SMKX01000044.1"/>
</dbReference>
<dbReference type="EMBL" id="SMKX01000044">
    <property type="protein sequence ID" value="TDD58868.1"/>
    <property type="molecule type" value="Genomic_DNA"/>
</dbReference>
<name>A0A4R4ZJE2_9ACTN</name>
<sequence length="139" mass="15198">MRVVPAVPALETADGSGLSGVVRLSDLGPRPLVLSADCAAAGLSARHMDPLDDAGRSNREIEETTLVYLECNQQVHVTARQLAVHDNTVRYRVNRFHELTGLDIRKPEDLITAWWLLNRRRATVPASGSAPLPDKASDH</sequence>
<protein>
    <submittedName>
        <fullName evidence="2">PucR family transcriptional regulator</fullName>
    </submittedName>
</protein>
<dbReference type="InterPro" id="IPR042070">
    <property type="entry name" value="PucR_C-HTH_sf"/>
</dbReference>
<dbReference type="PANTHER" id="PTHR33744:SF1">
    <property type="entry name" value="DNA-BINDING TRANSCRIPTIONAL ACTIVATOR ADER"/>
    <property type="match status" value="1"/>
</dbReference>